<dbReference type="SFLD" id="SFLDS00029">
    <property type="entry name" value="Radical_SAM"/>
    <property type="match status" value="1"/>
</dbReference>
<evidence type="ECO:0000256" key="1">
    <source>
        <dbReference type="ARBA" id="ARBA00001966"/>
    </source>
</evidence>
<dbReference type="InterPro" id="IPR006638">
    <property type="entry name" value="Elp3/MiaA/NifB-like_rSAM"/>
</dbReference>
<dbReference type="CDD" id="cd01335">
    <property type="entry name" value="Radical_SAM"/>
    <property type="match status" value="1"/>
</dbReference>
<dbReference type="InterPro" id="IPR023404">
    <property type="entry name" value="rSAM_horseshoe"/>
</dbReference>
<dbReference type="EMBL" id="UINC01021690">
    <property type="protein sequence ID" value="SVA89773.1"/>
    <property type="molecule type" value="Genomic_DNA"/>
</dbReference>
<feature type="domain" description="Radical SAM core" evidence="8">
    <location>
        <begin position="48"/>
        <end position="278"/>
    </location>
</feature>
<dbReference type="Gene3D" id="3.80.30.20">
    <property type="entry name" value="tm_1862 like domain"/>
    <property type="match status" value="1"/>
</dbReference>
<dbReference type="InterPro" id="IPR020612">
    <property type="entry name" value="Methylthiotransferase_CS"/>
</dbReference>
<dbReference type="PROSITE" id="PS51918">
    <property type="entry name" value="RADICAL_SAM"/>
    <property type="match status" value="1"/>
</dbReference>
<dbReference type="InterPro" id="IPR005839">
    <property type="entry name" value="Methylthiotransferase"/>
</dbReference>
<keyword evidence="6" id="KW-0408">Iron</keyword>
<organism evidence="9">
    <name type="scientific">marine metagenome</name>
    <dbReference type="NCBI Taxonomy" id="408172"/>
    <lineage>
        <taxon>unclassified sequences</taxon>
        <taxon>metagenomes</taxon>
        <taxon>ecological metagenomes</taxon>
    </lineage>
</organism>
<keyword evidence="2" id="KW-0004">4Fe-4S</keyword>
<dbReference type="PANTHER" id="PTHR11918">
    <property type="entry name" value="RADICAL SAM PROTEINS"/>
    <property type="match status" value="1"/>
</dbReference>
<accession>A0A381ZLZ7</accession>
<evidence type="ECO:0000256" key="2">
    <source>
        <dbReference type="ARBA" id="ARBA00022485"/>
    </source>
</evidence>
<dbReference type="PROSITE" id="PS01278">
    <property type="entry name" value="MTTASE_RADICAL"/>
    <property type="match status" value="1"/>
</dbReference>
<dbReference type="SUPFAM" id="SSF102114">
    <property type="entry name" value="Radical SAM enzymes"/>
    <property type="match status" value="1"/>
</dbReference>
<dbReference type="PANTHER" id="PTHR11918:SF45">
    <property type="entry name" value="THREONYLCARBAMOYLADENOSINE TRNA METHYLTHIOTRANSFERASE"/>
    <property type="match status" value="1"/>
</dbReference>
<comment type="cofactor">
    <cofactor evidence="1">
        <name>[4Fe-4S] cluster</name>
        <dbReference type="ChEBI" id="CHEBI:49883"/>
    </cofactor>
</comment>
<evidence type="ECO:0000256" key="5">
    <source>
        <dbReference type="ARBA" id="ARBA00022723"/>
    </source>
</evidence>
<keyword evidence="7" id="KW-0411">Iron-sulfur</keyword>
<dbReference type="SMART" id="SM00729">
    <property type="entry name" value="Elp3"/>
    <property type="match status" value="1"/>
</dbReference>
<gene>
    <name evidence="9" type="ORF">METZ01_LOCUS142627</name>
</gene>
<reference evidence="9" key="1">
    <citation type="submission" date="2018-05" db="EMBL/GenBank/DDBJ databases">
        <authorList>
            <person name="Lanie J.A."/>
            <person name="Ng W.-L."/>
            <person name="Kazmierczak K.M."/>
            <person name="Andrzejewski T.M."/>
            <person name="Davidsen T.M."/>
            <person name="Wayne K.J."/>
            <person name="Tettelin H."/>
            <person name="Glass J.I."/>
            <person name="Rusch D."/>
            <person name="Podicherti R."/>
            <person name="Tsui H.-C.T."/>
            <person name="Winkler M.E."/>
        </authorList>
    </citation>
    <scope>NUCLEOTIDE SEQUENCE</scope>
</reference>
<sequence length="336" mass="38190">MEEIDSILGNKEKLNSSTYLALSSKKTIAMVSDIFEEKRAYSPIIEKIENKIRGFVQIQNGCDHRCTFCIIPYGRGNSRSVLPEEIINQIITLVNKDYKEIVLTGVDLTSYGDDLNKKLNLAKLIKLILKSIPDLKRLRLSSLDVAEINSEIINLIEKEKRILPHIHLSLQSGDNMILKRMKRRHSREDAIKIVKQIRSMRPETIFGADLIAGFPTETEEMFLNTVKLVDECNLTFLHVFPFSPRTGTPAARMPQVDKKIIKQRAKILRNLGEKKLTEHFNKLKNKKINVIVENSNKGRTDGFAKVSLSRDYPNGQMLNMIVTGKNEFGLTGKVVA</sequence>
<dbReference type="Pfam" id="PF04055">
    <property type="entry name" value="Radical_SAM"/>
    <property type="match status" value="1"/>
</dbReference>
<dbReference type="GO" id="GO:0051539">
    <property type="term" value="F:4 iron, 4 sulfur cluster binding"/>
    <property type="evidence" value="ECO:0007669"/>
    <property type="project" value="UniProtKB-KW"/>
</dbReference>
<dbReference type="AlphaFoldDB" id="A0A381ZLZ7"/>
<dbReference type="SFLD" id="SFLDG01082">
    <property type="entry name" value="B12-binding_domain_containing"/>
    <property type="match status" value="1"/>
</dbReference>
<dbReference type="GO" id="GO:0046872">
    <property type="term" value="F:metal ion binding"/>
    <property type="evidence" value="ECO:0007669"/>
    <property type="project" value="UniProtKB-KW"/>
</dbReference>
<evidence type="ECO:0000259" key="8">
    <source>
        <dbReference type="PROSITE" id="PS51918"/>
    </source>
</evidence>
<dbReference type="InterPro" id="IPR058240">
    <property type="entry name" value="rSAM_sf"/>
</dbReference>
<evidence type="ECO:0000256" key="3">
    <source>
        <dbReference type="ARBA" id="ARBA00022679"/>
    </source>
</evidence>
<protein>
    <recommendedName>
        <fullName evidence="8">Radical SAM core domain-containing protein</fullName>
    </recommendedName>
</protein>
<dbReference type="NCBIfam" id="TIGR00089">
    <property type="entry name" value="MiaB/RimO family radical SAM methylthiotransferase"/>
    <property type="match status" value="1"/>
</dbReference>
<evidence type="ECO:0000256" key="4">
    <source>
        <dbReference type="ARBA" id="ARBA00022691"/>
    </source>
</evidence>
<keyword evidence="4" id="KW-0949">S-adenosyl-L-methionine</keyword>
<evidence type="ECO:0000256" key="6">
    <source>
        <dbReference type="ARBA" id="ARBA00023004"/>
    </source>
</evidence>
<evidence type="ECO:0000256" key="7">
    <source>
        <dbReference type="ARBA" id="ARBA00023014"/>
    </source>
</evidence>
<dbReference type="GO" id="GO:0035598">
    <property type="term" value="F:tRNA (N(6)-L-threonylcarbamoyladenosine(37)-C(2))-methylthiotransferase activity"/>
    <property type="evidence" value="ECO:0007669"/>
    <property type="project" value="TreeGrafter"/>
</dbReference>
<dbReference type="InterPro" id="IPR007197">
    <property type="entry name" value="rSAM"/>
</dbReference>
<evidence type="ECO:0000313" key="9">
    <source>
        <dbReference type="EMBL" id="SVA89773.1"/>
    </source>
</evidence>
<proteinExistence type="predicted"/>
<keyword evidence="5" id="KW-0479">Metal-binding</keyword>
<name>A0A381ZLZ7_9ZZZZ</name>
<keyword evidence="3" id="KW-0808">Transferase</keyword>